<feature type="non-terminal residue" evidence="2">
    <location>
        <position position="108"/>
    </location>
</feature>
<evidence type="ECO:0000259" key="1">
    <source>
        <dbReference type="Pfam" id="PF13276"/>
    </source>
</evidence>
<dbReference type="AlphaFoldDB" id="A0A840U2E7"/>
<organism evidence="2 3">
    <name type="scientific">Rhabdobacter roseus</name>
    <dbReference type="NCBI Taxonomy" id="1655419"/>
    <lineage>
        <taxon>Bacteria</taxon>
        <taxon>Pseudomonadati</taxon>
        <taxon>Bacteroidota</taxon>
        <taxon>Cytophagia</taxon>
        <taxon>Cytophagales</taxon>
        <taxon>Cytophagaceae</taxon>
        <taxon>Rhabdobacter</taxon>
    </lineage>
</organism>
<dbReference type="RefSeq" id="WP_184176752.1">
    <property type="nucleotide sequence ID" value="NZ_JACHGF010000008.1"/>
</dbReference>
<dbReference type="Proteomes" id="UP000557307">
    <property type="component" value="Unassembled WGS sequence"/>
</dbReference>
<dbReference type="Pfam" id="PF13276">
    <property type="entry name" value="HTH_21"/>
    <property type="match status" value="1"/>
</dbReference>
<feature type="domain" description="HTH-like" evidence="1">
    <location>
        <begin position="38"/>
        <end position="94"/>
    </location>
</feature>
<dbReference type="EMBL" id="JACHGF010000008">
    <property type="protein sequence ID" value="MBB5286019.1"/>
    <property type="molecule type" value="Genomic_DNA"/>
</dbReference>
<sequence>MNLLQIPTSSWYYQSTGGKQGLRPSTHTRTLDGRLLSNQEIVRRIEELLQQDFVDYGYIKVTHWLRQNLDLIINFKKVYRLMKESKLLYNQQRRDKKGKTFIKFRVPK</sequence>
<keyword evidence="3" id="KW-1185">Reference proteome</keyword>
<evidence type="ECO:0000313" key="2">
    <source>
        <dbReference type="EMBL" id="MBB5286019.1"/>
    </source>
</evidence>
<gene>
    <name evidence="2" type="ORF">HNQ92_004179</name>
</gene>
<proteinExistence type="predicted"/>
<evidence type="ECO:0000313" key="3">
    <source>
        <dbReference type="Proteomes" id="UP000557307"/>
    </source>
</evidence>
<accession>A0A840U2E7</accession>
<name>A0A840U2E7_9BACT</name>
<comment type="caution">
    <text evidence="2">The sequence shown here is derived from an EMBL/GenBank/DDBJ whole genome shotgun (WGS) entry which is preliminary data.</text>
</comment>
<dbReference type="InterPro" id="IPR025948">
    <property type="entry name" value="HTH-like_dom"/>
</dbReference>
<reference evidence="2 3" key="1">
    <citation type="submission" date="2020-08" db="EMBL/GenBank/DDBJ databases">
        <title>Genomic Encyclopedia of Type Strains, Phase IV (KMG-IV): sequencing the most valuable type-strain genomes for metagenomic binning, comparative biology and taxonomic classification.</title>
        <authorList>
            <person name="Goeker M."/>
        </authorList>
    </citation>
    <scope>NUCLEOTIDE SEQUENCE [LARGE SCALE GENOMIC DNA]</scope>
    <source>
        <strain evidence="2 3">DSM 105074</strain>
    </source>
</reference>
<protein>
    <recommendedName>
        <fullName evidence="1">HTH-like domain-containing protein</fullName>
    </recommendedName>
</protein>